<name>A0A834XM95_APHGI</name>
<keyword evidence="2" id="KW-1185">Reference proteome</keyword>
<evidence type="ECO:0000313" key="1">
    <source>
        <dbReference type="EMBL" id="KAF7987894.1"/>
    </source>
</evidence>
<accession>A0A834XM95</accession>
<dbReference type="PANTHER" id="PTHR14553">
    <property type="entry name" value="UNCHARACTERIZED PROTEIN C1ORF50"/>
    <property type="match status" value="1"/>
</dbReference>
<protein>
    <submittedName>
        <fullName evidence="1">Uncharacterized protein</fullName>
    </submittedName>
</protein>
<sequence>MKSNPSEMNMEITEVDLSETEWKNRFLAIVEEARSENVRLFDKNYLRNFIMNTHQENVDADDVDDKNERLFNRSEHIDPKKEKIIIARRKKLMSQMSHIFDTQPRFKQICKHYRNKFVSSGFTTYVFRNTQDEKKYNHPVHELHEESNDLKYIIDLCGFKLTCLDATRHCFSQVMPLINNNCPNLRQLQLAFKEINSEDFVNAFSNMLSLRGLVIKWSCKTPLPTTLIRSLEQIGGTLTYLFLRNNCMQNDIFLPESSALADNFIRANAQNKLQVIAEQMKFLHQQAQRVLSDAKEHAILHHAACNFVKHPGNIYHLYEKSSGQCYFSMLSPEEWGNNGPSQLYKGSYRLEHDNSWTPLSHIQKKDTELNMFDKHLSHNQLFALSSSELMSVDL</sequence>
<comment type="caution">
    <text evidence="1">The sequence shown here is derived from an EMBL/GenBank/DDBJ whole genome shotgun (WGS) entry which is preliminary data.</text>
</comment>
<dbReference type="Gene3D" id="3.80.10.10">
    <property type="entry name" value="Ribonuclease Inhibitor"/>
    <property type="match status" value="1"/>
</dbReference>
<dbReference type="InterPro" id="IPR019534">
    <property type="entry name" value="DUF2452"/>
</dbReference>
<dbReference type="SUPFAM" id="SSF52058">
    <property type="entry name" value="L domain-like"/>
    <property type="match status" value="1"/>
</dbReference>
<dbReference type="PANTHER" id="PTHR14553:SF1">
    <property type="entry name" value="SIMILAR TO CHROMOSOME 1 OPEN READING FRAME 50"/>
    <property type="match status" value="1"/>
</dbReference>
<dbReference type="OrthoDB" id="1708588at2759"/>
<dbReference type="InterPro" id="IPR032675">
    <property type="entry name" value="LRR_dom_sf"/>
</dbReference>
<evidence type="ECO:0000313" key="2">
    <source>
        <dbReference type="Proteomes" id="UP000639338"/>
    </source>
</evidence>
<dbReference type="AlphaFoldDB" id="A0A834XM95"/>
<organism evidence="1 2">
    <name type="scientific">Aphidius gifuensis</name>
    <name type="common">Parasitoid wasp</name>
    <dbReference type="NCBI Taxonomy" id="684658"/>
    <lineage>
        <taxon>Eukaryota</taxon>
        <taxon>Metazoa</taxon>
        <taxon>Ecdysozoa</taxon>
        <taxon>Arthropoda</taxon>
        <taxon>Hexapoda</taxon>
        <taxon>Insecta</taxon>
        <taxon>Pterygota</taxon>
        <taxon>Neoptera</taxon>
        <taxon>Endopterygota</taxon>
        <taxon>Hymenoptera</taxon>
        <taxon>Apocrita</taxon>
        <taxon>Ichneumonoidea</taxon>
        <taxon>Braconidae</taxon>
        <taxon>Aphidiinae</taxon>
        <taxon>Aphidius</taxon>
    </lineage>
</organism>
<dbReference type="Proteomes" id="UP000639338">
    <property type="component" value="Unassembled WGS sequence"/>
</dbReference>
<dbReference type="EMBL" id="JACMRX010000006">
    <property type="protein sequence ID" value="KAF7987894.1"/>
    <property type="molecule type" value="Genomic_DNA"/>
</dbReference>
<gene>
    <name evidence="1" type="ORF">HCN44_003757</name>
</gene>
<reference evidence="1 2" key="1">
    <citation type="submission" date="2020-08" db="EMBL/GenBank/DDBJ databases">
        <title>Aphidius gifuensis genome sequencing and assembly.</title>
        <authorList>
            <person name="Du Z."/>
        </authorList>
    </citation>
    <scope>NUCLEOTIDE SEQUENCE [LARGE SCALE GENOMIC DNA]</scope>
    <source>
        <strain evidence="1">YNYX2018</strain>
        <tissue evidence="1">Adults</tissue>
    </source>
</reference>
<proteinExistence type="predicted"/>
<dbReference type="Pfam" id="PF10504">
    <property type="entry name" value="DUF2452"/>
    <property type="match status" value="1"/>
</dbReference>